<dbReference type="OrthoDB" id="6198730at2"/>
<organism evidence="1 2">
    <name type="scientific">BD1-7 clade bacterium</name>
    <dbReference type="NCBI Taxonomy" id="2029982"/>
    <lineage>
        <taxon>Bacteria</taxon>
        <taxon>Pseudomonadati</taxon>
        <taxon>Pseudomonadota</taxon>
        <taxon>Gammaproteobacteria</taxon>
        <taxon>Cellvibrionales</taxon>
        <taxon>Spongiibacteraceae</taxon>
        <taxon>BD1-7 clade</taxon>
    </lineage>
</organism>
<evidence type="ECO:0000313" key="1">
    <source>
        <dbReference type="EMBL" id="CAA0123421.1"/>
    </source>
</evidence>
<sequence length="180" mass="19489">MSNVVERNFNSIQTVSGTVAAIGLEKTGNAVAGNMVTPAVWALNYAAKGSTPNEVDLSIYGLGFLNGPAGIAMSLFKAYMDDDIAKKVDEIKQKQSVEYRNYIFAVQAYRNLPPFIAALKVAENGGTAWQGHNDQWVFITDSNGALVADYEPVGAVKVIKPIYPFIEENGKFKICSRTCG</sequence>
<dbReference type="EMBL" id="CACSIO010000049">
    <property type="protein sequence ID" value="CAA0123421.1"/>
    <property type="molecule type" value="Genomic_DNA"/>
</dbReference>
<name>A0A5S9QXA9_9GAMM</name>
<dbReference type="AlphaFoldDB" id="A0A5S9QXA9"/>
<protein>
    <submittedName>
        <fullName evidence="1">Uncharacterized protein</fullName>
    </submittedName>
</protein>
<gene>
    <name evidence="1" type="ORF">OPDIPICF_04860</name>
</gene>
<evidence type="ECO:0000313" key="2">
    <source>
        <dbReference type="Proteomes" id="UP000441399"/>
    </source>
</evidence>
<reference evidence="1 2" key="1">
    <citation type="submission" date="2019-11" db="EMBL/GenBank/DDBJ databases">
        <authorList>
            <person name="Holert J."/>
        </authorList>
    </citation>
    <scope>NUCLEOTIDE SEQUENCE [LARGE SCALE GENOMIC DNA]</scope>
    <source>
        <strain evidence="1">SB11_3</strain>
    </source>
</reference>
<proteinExistence type="predicted"/>
<keyword evidence="2" id="KW-1185">Reference proteome</keyword>
<accession>A0A5S9QXA9</accession>
<dbReference type="Proteomes" id="UP000441399">
    <property type="component" value="Unassembled WGS sequence"/>
</dbReference>